<evidence type="ECO:0000313" key="2">
    <source>
        <dbReference type="EMBL" id="RKN08942.1"/>
    </source>
</evidence>
<feature type="region of interest" description="Disordered" evidence="1">
    <location>
        <begin position="43"/>
        <end position="63"/>
    </location>
</feature>
<name>A0A3A9W8B6_9ACTN</name>
<gene>
    <name evidence="3" type="ORF">D7318_15110</name>
    <name evidence="2" type="ORF">D7319_13445</name>
</gene>
<reference evidence="4 5" key="1">
    <citation type="submission" date="2018-09" db="EMBL/GenBank/DDBJ databases">
        <title>Streptomyces sp. nov. DS1-2, an endophytic actinomycete isolated from roots of Dendrobium scabrilingue.</title>
        <authorList>
            <person name="Kuncharoen N."/>
            <person name="Kudo T."/>
            <person name="Ohkuma M."/>
            <person name="Yuki M."/>
            <person name="Tanasupawat S."/>
        </authorList>
    </citation>
    <scope>NUCLEOTIDE SEQUENCE [LARGE SCALE GENOMIC DNA]</scope>
    <source>
        <strain evidence="2 5">AZ1-7</strain>
        <strain evidence="3 4">DS1-2</strain>
    </source>
</reference>
<keyword evidence="4" id="KW-1185">Reference proteome</keyword>
<dbReference type="EMBL" id="RBDY01000009">
    <property type="protein sequence ID" value="RKN22866.1"/>
    <property type="molecule type" value="Genomic_DNA"/>
</dbReference>
<evidence type="ECO:0000313" key="3">
    <source>
        <dbReference type="EMBL" id="RKN22866.1"/>
    </source>
</evidence>
<evidence type="ECO:0000313" key="5">
    <source>
        <dbReference type="Proteomes" id="UP000275024"/>
    </source>
</evidence>
<dbReference type="Proteomes" id="UP000275024">
    <property type="component" value="Unassembled WGS sequence"/>
</dbReference>
<dbReference type="AlphaFoldDB" id="A0A3A9W8B6"/>
<dbReference type="EMBL" id="RBDX01000009">
    <property type="protein sequence ID" value="RKN08942.1"/>
    <property type="molecule type" value="Genomic_DNA"/>
</dbReference>
<evidence type="ECO:0000313" key="4">
    <source>
        <dbReference type="Proteomes" id="UP000268652"/>
    </source>
</evidence>
<evidence type="ECO:0000256" key="1">
    <source>
        <dbReference type="SAM" id="MobiDB-lite"/>
    </source>
</evidence>
<accession>A0A3A9W8B6</accession>
<organism evidence="2 5">
    <name type="scientific">Streptomyces radicis</name>
    <dbReference type="NCBI Taxonomy" id="1750517"/>
    <lineage>
        <taxon>Bacteria</taxon>
        <taxon>Bacillati</taxon>
        <taxon>Actinomycetota</taxon>
        <taxon>Actinomycetes</taxon>
        <taxon>Kitasatosporales</taxon>
        <taxon>Streptomycetaceae</taxon>
        <taxon>Streptomyces</taxon>
    </lineage>
</organism>
<protein>
    <submittedName>
        <fullName evidence="2">Uncharacterized protein</fullName>
    </submittedName>
</protein>
<sequence>MSLGRGDPVAPPPGDGEFAIIFASKEAARGWSELCRQVPGAAGRAWEQMRRDPAPSSPTERHHPLKAALATATHQGRELPVWQIEVTGGGRVWYLFDRERRTCWLKLASLRHPKKTE</sequence>
<proteinExistence type="predicted"/>
<dbReference type="OrthoDB" id="487569at2"/>
<comment type="caution">
    <text evidence="2">The sequence shown here is derived from an EMBL/GenBank/DDBJ whole genome shotgun (WGS) entry which is preliminary data.</text>
</comment>
<dbReference type="RefSeq" id="WP_120697600.1">
    <property type="nucleotide sequence ID" value="NZ_RBDX01000009.1"/>
</dbReference>
<dbReference type="Proteomes" id="UP000268652">
    <property type="component" value="Unassembled WGS sequence"/>
</dbReference>